<evidence type="ECO:0000313" key="2">
    <source>
        <dbReference type="EMBL" id="SEE29949.1"/>
    </source>
</evidence>
<evidence type="ECO:0000313" key="3">
    <source>
        <dbReference type="Proteomes" id="UP000242849"/>
    </source>
</evidence>
<feature type="domain" description="Oxidoreductase molybdopterin-binding" evidence="1">
    <location>
        <begin position="66"/>
        <end position="143"/>
    </location>
</feature>
<evidence type="ECO:0000259" key="1">
    <source>
        <dbReference type="Pfam" id="PF00174"/>
    </source>
</evidence>
<dbReference type="InterPro" id="IPR000572">
    <property type="entry name" value="OxRdtase_Mopterin-bd_dom"/>
</dbReference>
<dbReference type="Proteomes" id="UP000242849">
    <property type="component" value="Unassembled WGS sequence"/>
</dbReference>
<dbReference type="Pfam" id="PF00174">
    <property type="entry name" value="Oxidored_molyb"/>
    <property type="match status" value="1"/>
</dbReference>
<organism evidence="2 3">
    <name type="scientific">Pseudomonas anguilliseptica</name>
    <dbReference type="NCBI Taxonomy" id="53406"/>
    <lineage>
        <taxon>Bacteria</taxon>
        <taxon>Pseudomonadati</taxon>
        <taxon>Pseudomonadota</taxon>
        <taxon>Gammaproteobacteria</taxon>
        <taxon>Pseudomonadales</taxon>
        <taxon>Pseudomonadaceae</taxon>
        <taxon>Pseudomonas</taxon>
    </lineage>
</organism>
<dbReference type="AlphaFoldDB" id="A0A1H5HPR2"/>
<dbReference type="STRING" id="53406.SAMN05421553_4463"/>
<accession>A0A1H5HPR2</accession>
<reference evidence="3" key="1">
    <citation type="submission" date="2016-10" db="EMBL/GenBank/DDBJ databases">
        <authorList>
            <person name="Varghese N."/>
            <person name="Submissions S."/>
        </authorList>
    </citation>
    <scope>NUCLEOTIDE SEQUENCE [LARGE SCALE GENOMIC DNA]</scope>
    <source>
        <strain evidence="3">DSM 12111</strain>
    </source>
</reference>
<dbReference type="InterPro" id="IPR036374">
    <property type="entry name" value="OxRdtase_Mopterin-bd_sf"/>
</dbReference>
<dbReference type="RefSeq" id="WP_208600206.1">
    <property type="nucleotide sequence ID" value="NZ_CP156749.1"/>
</dbReference>
<dbReference type="SUPFAM" id="SSF56524">
    <property type="entry name" value="Oxidoreductase molybdopterin-binding domain"/>
    <property type="match status" value="1"/>
</dbReference>
<protein>
    <recommendedName>
        <fullName evidence="1">Oxidoreductase molybdopterin-binding domain-containing protein</fullName>
    </recommendedName>
</protein>
<sequence>MSTSHYHLRAFALSALLLFSGLSLALEKPIGPAVLRIFGLVTQPNMQQQAVFDMPMLQALPQHSFTTQTPWYAEPLKFTGPLLRDVLAAAGAKGEGITAIALNDYRTEIPFNDAVKYDLIVAILMNDQPMPVREKGPLFLVYPFDSKAELQAATFYNRSAWQLRALKIK</sequence>
<dbReference type="EMBL" id="FNSC01000001">
    <property type="protein sequence ID" value="SEE29949.1"/>
    <property type="molecule type" value="Genomic_DNA"/>
</dbReference>
<proteinExistence type="predicted"/>
<name>A0A1H5HPR2_PSEAG</name>
<dbReference type="Gene3D" id="3.90.420.10">
    <property type="entry name" value="Oxidoreductase, molybdopterin-binding domain"/>
    <property type="match status" value="1"/>
</dbReference>
<keyword evidence="3" id="KW-1185">Reference proteome</keyword>
<gene>
    <name evidence="2" type="ORF">SAMN05421553_4463</name>
</gene>